<reference evidence="1 2" key="1">
    <citation type="submission" date="2017-12" db="EMBL/GenBank/DDBJ databases">
        <title>Complete genome sequence and characterization of bacteriophage phiP4-3 infecting Proteus pennea.</title>
        <authorList>
            <person name="He Y."/>
            <person name="Yang H."/>
        </authorList>
    </citation>
    <scope>NUCLEOTIDE SEQUENCE [LARGE SCALE GENOMIC DNA]</scope>
</reference>
<proteinExistence type="inferred from homology"/>
<gene>
    <name evidence="1" type="ORF">phiP43_245</name>
</gene>
<evidence type="ECO:0000313" key="2">
    <source>
        <dbReference type="Proteomes" id="UP000240538"/>
    </source>
</evidence>
<sequence>MFLADYDFADNIVRFEPMYKKTSNSPFRVNCRCPICNDSAVSETKARFWIIELQEMDCLWVKCFNCDYSRPFTEFVKTHHPELWPSLLMERRKEQNVFYKPVEKFVPKHAPKKIIEKLNFSERLDKLPETHPIVSYVKARKIPKDKWNRLWFTTDWQGLCNSVVPGTYDTPKQEYRLVIPIFNKDGEIESFQGRALKKSNAKYVTIKASESSTKIYGQDTVDPNKTVFMFEGPLDSLFIPNSCAITGGTLSLDFVPFPHTRVWVLDNEPRHPDTSKRLEKLIEAGEKVVMWDKLKFTSKDVNDMIVNEGATAEEIEQYMKDNICSGLEAKLRHAKYCKGQL</sequence>
<dbReference type="InterPro" id="IPR037068">
    <property type="entry name" value="DNA_primase_core_N_sf"/>
</dbReference>
<dbReference type="HAMAP" id="MF_04157">
    <property type="entry name" value="PRIMASE_T4"/>
    <property type="match status" value="1"/>
</dbReference>
<dbReference type="Gene3D" id="3.90.980.10">
    <property type="entry name" value="DNA primase, catalytic core, N-terminal domain"/>
    <property type="match status" value="1"/>
</dbReference>
<protein>
    <submittedName>
        <fullName evidence="1">DNA primase subunit</fullName>
    </submittedName>
</protein>
<dbReference type="EMBL" id="MG696114">
    <property type="protein sequence ID" value="AUM58603.1"/>
    <property type="molecule type" value="Genomic_DNA"/>
</dbReference>
<keyword evidence="2" id="KW-1185">Reference proteome</keyword>
<name>A0A2I6PFU8_9CAUD</name>
<organism evidence="1 2">
    <name type="scientific">Proteus phage phiP4-3</name>
    <dbReference type="NCBI Taxonomy" id="2065203"/>
    <lineage>
        <taxon>Viruses</taxon>
        <taxon>Duplodnaviria</taxon>
        <taxon>Heunggongvirae</taxon>
        <taxon>Uroviricota</taxon>
        <taxon>Caudoviricetes</taxon>
        <taxon>Pantevenvirales</taxon>
        <taxon>Straboviridae</taxon>
        <taxon>Bragavirus</taxon>
        <taxon>Bragavirus p43</taxon>
    </lineage>
</organism>
<dbReference type="Proteomes" id="UP000240538">
    <property type="component" value="Segment"/>
</dbReference>
<dbReference type="InterPro" id="IPR046392">
    <property type="entry name" value="PRIMASE_T4"/>
</dbReference>
<dbReference type="SUPFAM" id="SSF56731">
    <property type="entry name" value="DNA primase core"/>
    <property type="match status" value="1"/>
</dbReference>
<evidence type="ECO:0000313" key="1">
    <source>
        <dbReference type="EMBL" id="AUM58603.1"/>
    </source>
</evidence>
<accession>A0A2I6PFU8</accession>